<accession>A0A4Q0S2R6</accession>
<sequence>MEAVAVLFAGLSAPMYTHEKVTLSVVAKSIARLIEHPFVGEFDPRAHVAGHFFFVPSDTLMRDEAQDLGIHSSHQLYGAVVPYPFVKTKAITHRLVATHAACPSGWSSAFADGVHSAVLPGFTAFSADDARLAAERILTLGTVHLKEPLGDGGHGQAVVRSLGELEAYLENFPAEKLASHGLVLETNLRRVLTRSVGSTTIGNRSIAYHGTQRTVTNNHGLSVYGGSHLICVRGGWSALEGLPMEAEARLAVKQARIYDRNAAKFPGFLASRRNYDVGQGIDEHGRWRSGVFEASWRSGGASTAELAALTAFANDPGLQVVETASVKEYGKPRKIPVGAAIHFHGDDPEEGPLVRYTTAIRALCQVA</sequence>
<evidence type="ECO:0000313" key="2">
    <source>
        <dbReference type="Proteomes" id="UP000289546"/>
    </source>
</evidence>
<keyword evidence="2" id="KW-1185">Reference proteome</keyword>
<dbReference type="InterPro" id="IPR021519">
    <property type="entry name" value="DUF3182"/>
</dbReference>
<name>A0A4Q0S2R6_9BRAD</name>
<protein>
    <recommendedName>
        <fullName evidence="3">Biotin carboxylase</fullName>
    </recommendedName>
</protein>
<evidence type="ECO:0008006" key="3">
    <source>
        <dbReference type="Google" id="ProtNLM"/>
    </source>
</evidence>
<dbReference type="Proteomes" id="UP000289546">
    <property type="component" value="Unassembled WGS sequence"/>
</dbReference>
<evidence type="ECO:0000313" key="1">
    <source>
        <dbReference type="EMBL" id="RXH27103.1"/>
    </source>
</evidence>
<gene>
    <name evidence="1" type="ORF">XH99_16860</name>
</gene>
<proteinExistence type="predicted"/>
<dbReference type="Pfam" id="PF11379">
    <property type="entry name" value="DUF3182"/>
    <property type="match status" value="1"/>
</dbReference>
<comment type="caution">
    <text evidence="1">The sequence shown here is derived from an EMBL/GenBank/DDBJ whole genome shotgun (WGS) entry which is preliminary data.</text>
</comment>
<reference evidence="1 2" key="1">
    <citation type="submission" date="2015-04" db="EMBL/GenBank/DDBJ databases">
        <title>Comparative genomics of rhizobia nodulating Arachis hypogaea in China.</title>
        <authorList>
            <person name="Li Y."/>
        </authorList>
    </citation>
    <scope>NUCLEOTIDE SEQUENCE [LARGE SCALE GENOMIC DNA]</scope>
    <source>
        <strain evidence="1 2">CCBAU 51757</strain>
    </source>
</reference>
<dbReference type="AlphaFoldDB" id="A0A4Q0S2R6"/>
<organism evidence="1 2">
    <name type="scientific">Bradyrhizobium nanningense</name>
    <dbReference type="NCBI Taxonomy" id="1325118"/>
    <lineage>
        <taxon>Bacteria</taxon>
        <taxon>Pseudomonadati</taxon>
        <taxon>Pseudomonadota</taxon>
        <taxon>Alphaproteobacteria</taxon>
        <taxon>Hyphomicrobiales</taxon>
        <taxon>Nitrobacteraceae</taxon>
        <taxon>Bradyrhizobium</taxon>
    </lineage>
</organism>
<dbReference type="EMBL" id="LBJQ01000078">
    <property type="protein sequence ID" value="RXH27103.1"/>
    <property type="molecule type" value="Genomic_DNA"/>
</dbReference>